<sequence length="121" mass="13322">MTDKSPSIENLDSPSLTGIVERNQVWSVMAAKYGVENPVPPWKTSLDGLCDALDQAACGTEVPTFKERRDEEDALAASRYRELPYPENQLVALAHSLLARGVITEEALQQRLAAVRARLEA</sequence>
<reference evidence="1 2" key="1">
    <citation type="submission" date="2018-12" db="EMBL/GenBank/DDBJ databases">
        <authorList>
            <consortium name="Pathogen Informatics"/>
        </authorList>
    </citation>
    <scope>NUCLEOTIDE SEQUENCE [LARGE SCALE GENOMIC DNA]</scope>
    <source>
        <strain evidence="1 2">NCTC10437</strain>
    </source>
</reference>
<protein>
    <submittedName>
        <fullName evidence="1">Thiocyanate hydrolase activator</fullName>
    </submittedName>
</protein>
<dbReference type="Proteomes" id="UP000279306">
    <property type="component" value="Chromosome"/>
</dbReference>
<name>A0A3S4RTK8_MYCAU</name>
<dbReference type="SUPFAM" id="SSF50090">
    <property type="entry name" value="Electron transport accessory proteins"/>
    <property type="match status" value="1"/>
</dbReference>
<dbReference type="InterPro" id="IPR042262">
    <property type="entry name" value="CN_hydtase_beta_C"/>
</dbReference>
<dbReference type="Gene3D" id="1.10.472.20">
    <property type="entry name" value="Nitrile hydratase, beta subunit"/>
    <property type="match status" value="1"/>
</dbReference>
<evidence type="ECO:0000313" key="2">
    <source>
        <dbReference type="Proteomes" id="UP000279306"/>
    </source>
</evidence>
<dbReference type="EMBL" id="LR134356">
    <property type="protein sequence ID" value="VEG52103.1"/>
    <property type="molecule type" value="Genomic_DNA"/>
</dbReference>
<accession>A0A3S4RTK8</accession>
<organism evidence="1 2">
    <name type="scientific">Mycolicibacterium aurum</name>
    <name type="common">Mycobacterium aurum</name>
    <dbReference type="NCBI Taxonomy" id="1791"/>
    <lineage>
        <taxon>Bacteria</taxon>
        <taxon>Bacillati</taxon>
        <taxon>Actinomycetota</taxon>
        <taxon>Actinomycetes</taxon>
        <taxon>Mycobacteriales</taxon>
        <taxon>Mycobacteriaceae</taxon>
        <taxon>Mycolicibacterium</taxon>
    </lineage>
</organism>
<dbReference type="GO" id="GO:0016787">
    <property type="term" value="F:hydrolase activity"/>
    <property type="evidence" value="ECO:0007669"/>
    <property type="project" value="UniProtKB-KW"/>
</dbReference>
<dbReference type="OrthoDB" id="4549353at2"/>
<gene>
    <name evidence="1" type="ORF">NCTC10437_01219</name>
</gene>
<keyword evidence="2" id="KW-1185">Reference proteome</keyword>
<dbReference type="InterPro" id="IPR008990">
    <property type="entry name" value="Elect_transpt_acc-like_dom_sf"/>
</dbReference>
<proteinExistence type="predicted"/>
<dbReference type="STRING" id="1791.GCA_001049355_00172"/>
<keyword evidence="1" id="KW-0378">Hydrolase</keyword>
<dbReference type="KEGG" id="mauu:NCTC10437_01219"/>
<evidence type="ECO:0000313" key="1">
    <source>
        <dbReference type="EMBL" id="VEG52103.1"/>
    </source>
</evidence>
<dbReference type="RefSeq" id="WP_048630147.1">
    <property type="nucleotide sequence ID" value="NZ_CVQQ01000001.1"/>
</dbReference>
<dbReference type="AlphaFoldDB" id="A0A3S4RTK8"/>